<dbReference type="InterPro" id="IPR001387">
    <property type="entry name" value="Cro/C1-type_HTH"/>
</dbReference>
<comment type="caution">
    <text evidence="2">The sequence shown here is derived from an EMBL/GenBank/DDBJ whole genome shotgun (WGS) entry which is preliminary data.</text>
</comment>
<dbReference type="Proteomes" id="UP000320766">
    <property type="component" value="Unassembled WGS sequence"/>
</dbReference>
<feature type="domain" description="HTH cro/C1-type" evidence="1">
    <location>
        <begin position="80"/>
        <end position="134"/>
    </location>
</feature>
<protein>
    <submittedName>
        <fullName evidence="2">TIGR00270 family protein</fullName>
    </submittedName>
</protein>
<evidence type="ECO:0000259" key="1">
    <source>
        <dbReference type="PROSITE" id="PS50943"/>
    </source>
</evidence>
<dbReference type="InterPro" id="IPR010982">
    <property type="entry name" value="Lambda_DNA-bd_dom_sf"/>
</dbReference>
<dbReference type="GO" id="GO:0003677">
    <property type="term" value="F:DNA binding"/>
    <property type="evidence" value="ECO:0007669"/>
    <property type="project" value="InterPro"/>
</dbReference>
<dbReference type="SMART" id="SM00530">
    <property type="entry name" value="HTH_XRE"/>
    <property type="match status" value="1"/>
</dbReference>
<reference evidence="2 3" key="1">
    <citation type="journal article" date="2019" name="Nat. Microbiol.">
        <title>Wide diversity of methane and short-chain alkane metabolisms in uncultured archaea.</title>
        <authorList>
            <person name="Borrel G."/>
            <person name="Adam P.S."/>
            <person name="McKay L.J."/>
            <person name="Chen L.X."/>
            <person name="Sierra-Garcia I.N."/>
            <person name="Sieber C.M."/>
            <person name="Letourneur Q."/>
            <person name="Ghozlane A."/>
            <person name="Andersen G.L."/>
            <person name="Li W.J."/>
            <person name="Hallam S.J."/>
            <person name="Muyzer G."/>
            <person name="de Oliveira V.M."/>
            <person name="Inskeep W.P."/>
            <person name="Banfield J.F."/>
            <person name="Gribaldo S."/>
        </authorList>
    </citation>
    <scope>NUCLEOTIDE SEQUENCE [LARGE SCALE GENOMIC DNA]</scope>
    <source>
        <strain evidence="2">NM1b</strain>
    </source>
</reference>
<dbReference type="InterPro" id="IPR004451">
    <property type="entry name" value="MJ0586"/>
</dbReference>
<dbReference type="Pfam" id="PF01381">
    <property type="entry name" value="HTH_3"/>
    <property type="match status" value="1"/>
</dbReference>
<dbReference type="NCBIfam" id="TIGR00270">
    <property type="entry name" value="multiprotein bridging factor aMBF1"/>
    <property type="match status" value="1"/>
</dbReference>
<accession>A0A520KVE0</accession>
<proteinExistence type="predicted"/>
<organism evidence="2 3">
    <name type="scientific">Candidatus Methanolliviera hydrocarbonicum</name>
    <dbReference type="NCBI Taxonomy" id="2491085"/>
    <lineage>
        <taxon>Archaea</taxon>
        <taxon>Methanobacteriati</taxon>
        <taxon>Methanobacteriota</taxon>
        <taxon>Candidatus Methanoliparia</taxon>
        <taxon>Candidatus Methanoliparales</taxon>
        <taxon>Candidatus Methanollivieraceae</taxon>
        <taxon>Candidatus Methanolliviera</taxon>
    </lineage>
</organism>
<name>A0A520KVE0_9EURY</name>
<dbReference type="EMBL" id="RXIL01000122">
    <property type="protein sequence ID" value="RZN67921.1"/>
    <property type="molecule type" value="Genomic_DNA"/>
</dbReference>
<gene>
    <name evidence="2" type="ORF">EF807_06815</name>
</gene>
<dbReference type="CDD" id="cd00093">
    <property type="entry name" value="HTH_XRE"/>
    <property type="match status" value="1"/>
</dbReference>
<dbReference type="AlphaFoldDB" id="A0A520KVE0"/>
<evidence type="ECO:0000313" key="2">
    <source>
        <dbReference type="EMBL" id="RZN67921.1"/>
    </source>
</evidence>
<dbReference type="PROSITE" id="PS50943">
    <property type="entry name" value="HTH_CROC1"/>
    <property type="match status" value="1"/>
</dbReference>
<dbReference type="Gene3D" id="1.10.260.40">
    <property type="entry name" value="lambda repressor-like DNA-binding domains"/>
    <property type="match status" value="1"/>
</dbReference>
<dbReference type="SUPFAM" id="SSF47413">
    <property type="entry name" value="lambda repressor-like DNA-binding domains"/>
    <property type="match status" value="1"/>
</dbReference>
<evidence type="ECO:0000313" key="3">
    <source>
        <dbReference type="Proteomes" id="UP000320766"/>
    </source>
</evidence>
<sequence>MQCEICGAEIVGEATRIEVDGAVLDVCSRCSKYGKKVYEKKKISDAPVEFEKSFENKIFPKNKSVSEYIEELIPEYDKIIRREREKRGWTQKEFADKINEKESIIKKAERREITLEDGIRKKIENIFEIKLTERLKEVHVHANVRRDLTLGDVVQVKRSKKDK</sequence>